<dbReference type="SUPFAM" id="SSF47819">
    <property type="entry name" value="HRDC-like"/>
    <property type="match status" value="2"/>
</dbReference>
<dbReference type="GO" id="GO:0006139">
    <property type="term" value="P:nucleobase-containing compound metabolic process"/>
    <property type="evidence" value="ECO:0007669"/>
    <property type="project" value="InterPro"/>
</dbReference>
<dbReference type="PANTHER" id="PTHR47649">
    <property type="entry name" value="RIBONUCLEASE D"/>
    <property type="match status" value="1"/>
</dbReference>
<dbReference type="SUPFAM" id="SSF53098">
    <property type="entry name" value="Ribonuclease H-like"/>
    <property type="match status" value="1"/>
</dbReference>
<accession>A0A077AU00</accession>
<dbReference type="Pfam" id="PF01612">
    <property type="entry name" value="DNA_pol_A_exo1"/>
    <property type="match status" value="1"/>
</dbReference>
<dbReference type="EMBL" id="CP008941">
    <property type="protein sequence ID" value="AIK95861.1"/>
    <property type="molecule type" value="Genomic_DNA"/>
</dbReference>
<dbReference type="Gene3D" id="3.30.420.10">
    <property type="entry name" value="Ribonuclease H-like superfamily/Ribonuclease H"/>
    <property type="match status" value="1"/>
</dbReference>
<dbReference type="PANTHER" id="PTHR47649:SF1">
    <property type="entry name" value="RIBONUCLEASE D"/>
    <property type="match status" value="1"/>
</dbReference>
<name>A0A077AU00_9PROT</name>
<dbReference type="InterPro" id="IPR002562">
    <property type="entry name" value="3'-5'_exonuclease_dom"/>
</dbReference>
<dbReference type="eggNOG" id="COG0349">
    <property type="taxonomic scope" value="Bacteria"/>
</dbReference>
<dbReference type="GO" id="GO:0008408">
    <property type="term" value="F:3'-5' exonuclease activity"/>
    <property type="evidence" value="ECO:0007669"/>
    <property type="project" value="InterPro"/>
</dbReference>
<dbReference type="Gene3D" id="1.10.150.80">
    <property type="entry name" value="HRDC domain"/>
    <property type="match status" value="1"/>
</dbReference>
<organism evidence="2 3">
    <name type="scientific">Candidatus Odyssella acanthamoebae</name>
    <dbReference type="NCBI Taxonomy" id="91604"/>
    <lineage>
        <taxon>Bacteria</taxon>
        <taxon>Pseudomonadati</taxon>
        <taxon>Pseudomonadota</taxon>
        <taxon>Alphaproteobacteria</taxon>
        <taxon>Holosporales</taxon>
        <taxon>Candidatus Paracaedibacteraceae</taxon>
        <taxon>Candidatus Odyssella</taxon>
    </lineage>
</organism>
<dbReference type="STRING" id="91604.ID47_02580"/>
<dbReference type="InterPro" id="IPR002121">
    <property type="entry name" value="HRDC_dom"/>
</dbReference>
<dbReference type="RefSeq" id="WP_038463455.1">
    <property type="nucleotide sequence ID" value="NZ_CP008941.1"/>
</dbReference>
<sequence length="355" mass="41059">MNFILSKPSDLKHWCDYFTKVSAVAVDTEFCRVNTYWPKLALIQLSDGCETVLVDPLAKGIDLSPIRDLLANPCTVKIFHSCRQDLELLLKVFGELPTNIFDTQLAYTFLHPLEEVSLARMLEEQMGVVLNKSKQNTNWMRRPLSPSQLVYAANDVFHLPETKDLLSNKLKSLGRYNWFMEEQAAQFVLRTFAPTTSYWIRLAKRGNHKSRQLHILKSLCDWREIIAQELNYNRKRVLPDEVILQISEKGDLLEKPDVNIPAAYQAAFATLWEQISATPEDKWPPRLKRKPMTLQEQEHLERLRILLEKVATELHISPKLIATTDDLKSYVRGNQDSPFLKGWRLEVFGQAVKNL</sequence>
<evidence type="ECO:0000313" key="2">
    <source>
        <dbReference type="EMBL" id="AIK95861.1"/>
    </source>
</evidence>
<dbReference type="InterPro" id="IPR044876">
    <property type="entry name" value="HRDC_dom_sf"/>
</dbReference>
<dbReference type="OrthoDB" id="9800549at2"/>
<dbReference type="AlphaFoldDB" id="A0A077AU00"/>
<dbReference type="Pfam" id="PF00570">
    <property type="entry name" value="HRDC"/>
    <property type="match status" value="1"/>
</dbReference>
<dbReference type="GO" id="GO:0003676">
    <property type="term" value="F:nucleic acid binding"/>
    <property type="evidence" value="ECO:0007669"/>
    <property type="project" value="InterPro"/>
</dbReference>
<dbReference type="Proteomes" id="UP000028926">
    <property type="component" value="Chromosome"/>
</dbReference>
<dbReference type="InterPro" id="IPR010997">
    <property type="entry name" value="HRDC-like_sf"/>
</dbReference>
<dbReference type="InterPro" id="IPR012337">
    <property type="entry name" value="RNaseH-like_sf"/>
</dbReference>
<evidence type="ECO:0000259" key="1">
    <source>
        <dbReference type="SMART" id="SM00474"/>
    </source>
</evidence>
<dbReference type="InterPro" id="IPR051086">
    <property type="entry name" value="RNase_D-like"/>
</dbReference>
<proteinExistence type="predicted"/>
<dbReference type="HOGENOM" id="CLU_042387_0_0_5"/>
<feature type="domain" description="3'-5' exonuclease" evidence="1">
    <location>
        <begin position="2"/>
        <end position="171"/>
    </location>
</feature>
<protein>
    <recommendedName>
        <fullName evidence="1">3'-5' exonuclease domain-containing protein</fullName>
    </recommendedName>
</protein>
<dbReference type="GO" id="GO:0000166">
    <property type="term" value="F:nucleotide binding"/>
    <property type="evidence" value="ECO:0007669"/>
    <property type="project" value="InterPro"/>
</dbReference>
<dbReference type="CDD" id="cd06142">
    <property type="entry name" value="RNaseD_exo"/>
    <property type="match status" value="1"/>
</dbReference>
<dbReference type="InterPro" id="IPR036397">
    <property type="entry name" value="RNaseH_sf"/>
</dbReference>
<dbReference type="SMART" id="SM00474">
    <property type="entry name" value="35EXOc"/>
    <property type="match status" value="1"/>
</dbReference>
<keyword evidence="3" id="KW-1185">Reference proteome</keyword>
<dbReference type="KEGG" id="paca:ID47_02580"/>
<gene>
    <name evidence="2" type="ORF">ID47_02580</name>
</gene>
<evidence type="ECO:0000313" key="3">
    <source>
        <dbReference type="Proteomes" id="UP000028926"/>
    </source>
</evidence>
<reference evidence="2 3" key="1">
    <citation type="submission" date="2014-07" db="EMBL/GenBank/DDBJ databases">
        <title>Comparative genomic insights into amoeba endosymbionts belonging to the families of Holosporaceae and Candidatus Midichloriaceae within Rickettsiales.</title>
        <authorList>
            <person name="Wang Z."/>
            <person name="Wu M."/>
        </authorList>
    </citation>
    <scope>NUCLEOTIDE SEQUENCE [LARGE SCALE GENOMIC DNA]</scope>
    <source>
        <strain evidence="2">PRA3</strain>
    </source>
</reference>